<dbReference type="SUPFAM" id="SSF46689">
    <property type="entry name" value="Homeodomain-like"/>
    <property type="match status" value="1"/>
</dbReference>
<feature type="DNA-binding region" description="H-T-H motif" evidence="4">
    <location>
        <begin position="28"/>
        <end position="47"/>
    </location>
</feature>
<accession>A0A161S9U1</accession>
<sequence>MTKAEKTRQFIIEETAYLFNTKGAAATSLSDITEATGLTKGSIYGNFKNKDEVALAVFEHNAYKVYQEIKKSISKDNQTQRERLLAIVDLYKTQWSMFFELGGCPLLNTATEADDTFPELKQAVIKTFSGLANIFIKILEKGQENKEFKTDIDIESYAYLFISLIEGGMLLGKTTGKIKHLHNSLDRIAIIINSEITL</sequence>
<evidence type="ECO:0000256" key="4">
    <source>
        <dbReference type="PROSITE-ProRule" id="PRU00335"/>
    </source>
</evidence>
<keyword evidence="7" id="KW-1185">Reference proteome</keyword>
<keyword evidence="2 4" id="KW-0238">DNA-binding</keyword>
<dbReference type="PROSITE" id="PS50977">
    <property type="entry name" value="HTH_TETR_2"/>
    <property type="match status" value="1"/>
</dbReference>
<organism evidence="6 7">
    <name type="scientific">Myroides marinus</name>
    <dbReference type="NCBI Taxonomy" id="703342"/>
    <lineage>
        <taxon>Bacteria</taxon>
        <taxon>Pseudomonadati</taxon>
        <taxon>Bacteroidota</taxon>
        <taxon>Flavobacteriia</taxon>
        <taxon>Flavobacteriales</taxon>
        <taxon>Flavobacteriaceae</taxon>
        <taxon>Myroides</taxon>
    </lineage>
</organism>
<dbReference type="Proteomes" id="UP000076630">
    <property type="component" value="Unassembled WGS sequence"/>
</dbReference>
<dbReference type="OrthoDB" id="9798857at2"/>
<evidence type="ECO:0000259" key="5">
    <source>
        <dbReference type="PROSITE" id="PS50977"/>
    </source>
</evidence>
<feature type="domain" description="HTH tetR-type" evidence="5">
    <location>
        <begin position="5"/>
        <end position="65"/>
    </location>
</feature>
<evidence type="ECO:0000313" key="6">
    <source>
        <dbReference type="EMBL" id="KZE76595.1"/>
    </source>
</evidence>
<dbReference type="GO" id="GO:0003677">
    <property type="term" value="F:DNA binding"/>
    <property type="evidence" value="ECO:0007669"/>
    <property type="project" value="UniProtKB-UniRule"/>
</dbReference>
<evidence type="ECO:0000256" key="2">
    <source>
        <dbReference type="ARBA" id="ARBA00023125"/>
    </source>
</evidence>
<dbReference type="InterPro" id="IPR011075">
    <property type="entry name" value="TetR_C"/>
</dbReference>
<evidence type="ECO:0000256" key="1">
    <source>
        <dbReference type="ARBA" id="ARBA00023015"/>
    </source>
</evidence>
<dbReference type="Pfam" id="PF16925">
    <property type="entry name" value="TetR_C_13"/>
    <property type="match status" value="1"/>
</dbReference>
<keyword evidence="3" id="KW-0804">Transcription</keyword>
<dbReference type="InterPro" id="IPR009057">
    <property type="entry name" value="Homeodomain-like_sf"/>
</dbReference>
<proteinExistence type="predicted"/>
<dbReference type="Gene3D" id="1.10.357.10">
    <property type="entry name" value="Tetracycline Repressor, domain 2"/>
    <property type="match status" value="1"/>
</dbReference>
<comment type="caution">
    <text evidence="6">The sequence shown here is derived from an EMBL/GenBank/DDBJ whole genome shotgun (WGS) entry which is preliminary data.</text>
</comment>
<evidence type="ECO:0000313" key="7">
    <source>
        <dbReference type="Proteomes" id="UP000076630"/>
    </source>
</evidence>
<dbReference type="PANTHER" id="PTHR47506">
    <property type="entry name" value="TRANSCRIPTIONAL REGULATORY PROTEIN"/>
    <property type="match status" value="1"/>
</dbReference>
<dbReference type="SUPFAM" id="SSF48498">
    <property type="entry name" value="Tetracyclin repressor-like, C-terminal domain"/>
    <property type="match status" value="1"/>
</dbReference>
<keyword evidence="1" id="KW-0805">Transcription regulation</keyword>
<dbReference type="PRINTS" id="PR00455">
    <property type="entry name" value="HTHTETR"/>
</dbReference>
<dbReference type="EMBL" id="LQNU01000076">
    <property type="protein sequence ID" value="KZE76595.1"/>
    <property type="molecule type" value="Genomic_DNA"/>
</dbReference>
<dbReference type="InterPro" id="IPR001647">
    <property type="entry name" value="HTH_TetR"/>
</dbReference>
<dbReference type="AlphaFoldDB" id="A0A161S9U1"/>
<dbReference type="Pfam" id="PF00440">
    <property type="entry name" value="TetR_N"/>
    <property type="match status" value="1"/>
</dbReference>
<dbReference type="RefSeq" id="WP_038986008.1">
    <property type="nucleotide sequence ID" value="NZ_JWJO01000019.1"/>
</dbReference>
<dbReference type="InterPro" id="IPR036271">
    <property type="entry name" value="Tet_transcr_reg_TetR-rel_C_sf"/>
</dbReference>
<dbReference type="PANTHER" id="PTHR47506:SF3">
    <property type="entry name" value="HTH-TYPE TRANSCRIPTIONAL REGULATOR LMRA"/>
    <property type="match status" value="1"/>
</dbReference>
<reference evidence="6 7" key="1">
    <citation type="submission" date="2016-01" db="EMBL/GenBank/DDBJ databases">
        <title>Whole genome sequencing of Myroides marinus L41.</title>
        <authorList>
            <person name="Hong K.W."/>
        </authorList>
    </citation>
    <scope>NUCLEOTIDE SEQUENCE [LARGE SCALE GENOMIC DNA]</scope>
    <source>
        <strain evidence="6 7">L41</strain>
    </source>
</reference>
<gene>
    <name evidence="6" type="ORF">AV926_15750</name>
</gene>
<name>A0A161S9U1_9FLAO</name>
<protein>
    <submittedName>
        <fullName evidence="6">TetR family transcriptional regulator</fullName>
    </submittedName>
</protein>
<evidence type="ECO:0000256" key="3">
    <source>
        <dbReference type="ARBA" id="ARBA00023163"/>
    </source>
</evidence>